<organism evidence="2 3">
    <name type="scientific">Astrephomene gubernaculifera</name>
    <dbReference type="NCBI Taxonomy" id="47775"/>
    <lineage>
        <taxon>Eukaryota</taxon>
        <taxon>Viridiplantae</taxon>
        <taxon>Chlorophyta</taxon>
        <taxon>core chlorophytes</taxon>
        <taxon>Chlorophyceae</taxon>
        <taxon>CS clade</taxon>
        <taxon>Chlamydomonadales</taxon>
        <taxon>Astrephomenaceae</taxon>
        <taxon>Astrephomene</taxon>
    </lineage>
</organism>
<dbReference type="SMART" id="SM00580">
    <property type="entry name" value="PUG"/>
    <property type="match status" value="1"/>
</dbReference>
<comment type="caution">
    <text evidence="2">The sequence shown here is derived from an EMBL/GenBank/DDBJ whole genome shotgun (WGS) entry which is preliminary data.</text>
</comment>
<dbReference type="SUPFAM" id="SSF143503">
    <property type="entry name" value="PUG domain-like"/>
    <property type="match status" value="1"/>
</dbReference>
<dbReference type="CDD" id="cd09212">
    <property type="entry name" value="PUB"/>
    <property type="match status" value="1"/>
</dbReference>
<dbReference type="EMBL" id="BMAR01000015">
    <property type="protein sequence ID" value="GFR46734.1"/>
    <property type="molecule type" value="Genomic_DNA"/>
</dbReference>
<dbReference type="PANTHER" id="PTHR47694">
    <property type="entry name" value="PLANT UBX DOMAIN-CONTAINING PROTEIN 2"/>
    <property type="match status" value="1"/>
</dbReference>
<dbReference type="Gene3D" id="1.20.58.2190">
    <property type="match status" value="1"/>
</dbReference>
<evidence type="ECO:0000259" key="1">
    <source>
        <dbReference type="Pfam" id="PF09409"/>
    </source>
</evidence>
<feature type="domain" description="PUB" evidence="1">
    <location>
        <begin position="27"/>
        <end position="105"/>
    </location>
</feature>
<keyword evidence="3" id="KW-1185">Reference proteome</keyword>
<dbReference type="PANTHER" id="PTHR47694:SF1">
    <property type="entry name" value="PLANT UBX DOMAIN-CONTAINING PROTEIN 2"/>
    <property type="match status" value="1"/>
</dbReference>
<proteinExistence type="predicted"/>
<gene>
    <name evidence="2" type="ORF">Agub_g8357</name>
</gene>
<accession>A0AAD3DT98</accession>
<evidence type="ECO:0000313" key="3">
    <source>
        <dbReference type="Proteomes" id="UP001054857"/>
    </source>
</evidence>
<protein>
    <recommendedName>
        <fullName evidence="1">PUB domain-containing protein</fullName>
    </recommendedName>
</protein>
<dbReference type="InterPro" id="IPR018997">
    <property type="entry name" value="PUB_domain"/>
</dbReference>
<reference evidence="2 3" key="1">
    <citation type="journal article" date="2021" name="Sci. Rep.">
        <title>Genome sequencing of the multicellular alga Astrephomene provides insights into convergent evolution of germ-soma differentiation.</title>
        <authorList>
            <person name="Yamashita S."/>
            <person name="Yamamoto K."/>
            <person name="Matsuzaki R."/>
            <person name="Suzuki S."/>
            <person name="Yamaguchi H."/>
            <person name="Hirooka S."/>
            <person name="Minakuchi Y."/>
            <person name="Miyagishima S."/>
            <person name="Kawachi M."/>
            <person name="Toyoda A."/>
            <person name="Nozaki H."/>
        </authorList>
    </citation>
    <scope>NUCLEOTIDE SEQUENCE [LARGE SCALE GENOMIC DNA]</scope>
    <source>
        <strain evidence="2 3">NIES-4017</strain>
    </source>
</reference>
<sequence>MGYGGYVSAKLPPSKPSEVEAAVQAVKSVEAVEMIHKLVYNCAVQPKEEKFRKVRLANPKVKAVLGDAVGAVDAMTALGWSLEEADGEPILLIPSGKYMTMQQVRIVETARDKLAKELKDQTRHNNVSLLA</sequence>
<dbReference type="Proteomes" id="UP001054857">
    <property type="component" value="Unassembled WGS sequence"/>
</dbReference>
<name>A0AAD3DT98_9CHLO</name>
<dbReference type="AlphaFoldDB" id="A0AAD3DT98"/>
<evidence type="ECO:0000313" key="2">
    <source>
        <dbReference type="EMBL" id="GFR46734.1"/>
    </source>
</evidence>
<dbReference type="InterPro" id="IPR036339">
    <property type="entry name" value="PUB-like_dom_sf"/>
</dbReference>
<dbReference type="Pfam" id="PF09409">
    <property type="entry name" value="PUB"/>
    <property type="match status" value="1"/>
</dbReference>